<protein>
    <submittedName>
        <fullName evidence="1">Uncharacterized protein</fullName>
    </submittedName>
</protein>
<dbReference type="EMBL" id="CM046397">
    <property type="protein sequence ID" value="KAI8536053.1"/>
    <property type="molecule type" value="Genomic_DNA"/>
</dbReference>
<evidence type="ECO:0000313" key="1">
    <source>
        <dbReference type="EMBL" id="KAI8536053.1"/>
    </source>
</evidence>
<organism evidence="1 2">
    <name type="scientific">Rhododendron molle</name>
    <name type="common">Chinese azalea</name>
    <name type="synonym">Azalea mollis</name>
    <dbReference type="NCBI Taxonomy" id="49168"/>
    <lineage>
        <taxon>Eukaryota</taxon>
        <taxon>Viridiplantae</taxon>
        <taxon>Streptophyta</taxon>
        <taxon>Embryophyta</taxon>
        <taxon>Tracheophyta</taxon>
        <taxon>Spermatophyta</taxon>
        <taxon>Magnoliopsida</taxon>
        <taxon>eudicotyledons</taxon>
        <taxon>Gunneridae</taxon>
        <taxon>Pentapetalae</taxon>
        <taxon>asterids</taxon>
        <taxon>Ericales</taxon>
        <taxon>Ericaceae</taxon>
        <taxon>Ericoideae</taxon>
        <taxon>Rhodoreae</taxon>
        <taxon>Rhododendron</taxon>
    </lineage>
</organism>
<name>A0ACC0M6U6_RHOML</name>
<dbReference type="Proteomes" id="UP001062846">
    <property type="component" value="Chromosome 10"/>
</dbReference>
<reference evidence="1" key="1">
    <citation type="submission" date="2022-02" db="EMBL/GenBank/DDBJ databases">
        <title>Plant Genome Project.</title>
        <authorList>
            <person name="Zhang R.-G."/>
        </authorList>
    </citation>
    <scope>NUCLEOTIDE SEQUENCE</scope>
    <source>
        <strain evidence="1">AT1</strain>
    </source>
</reference>
<sequence length="63" mass="7595">MWWLYLLYRFEYFSYVGNLYSCCYSFGCCYILLSISISHTLWLSFLVCQVAGCVEWVHYLSSY</sequence>
<proteinExistence type="predicted"/>
<keyword evidence="2" id="KW-1185">Reference proteome</keyword>
<gene>
    <name evidence="1" type="ORF">RHMOL_Rhmol10G0226100</name>
</gene>
<comment type="caution">
    <text evidence="1">The sequence shown here is derived from an EMBL/GenBank/DDBJ whole genome shotgun (WGS) entry which is preliminary data.</text>
</comment>
<accession>A0ACC0M6U6</accession>
<evidence type="ECO:0000313" key="2">
    <source>
        <dbReference type="Proteomes" id="UP001062846"/>
    </source>
</evidence>